<comment type="subcellular location">
    <subcellularLocation>
        <location evidence="1">Cell inner membrane</location>
    </subcellularLocation>
</comment>
<evidence type="ECO:0000256" key="5">
    <source>
        <dbReference type="ARBA" id="ARBA00022692"/>
    </source>
</evidence>
<dbReference type="GO" id="GO:0015031">
    <property type="term" value="P:protein transport"/>
    <property type="evidence" value="ECO:0007669"/>
    <property type="project" value="UniProtKB-KW"/>
</dbReference>
<dbReference type="InterPro" id="IPR024961">
    <property type="entry name" value="T2SS_GspC_N"/>
</dbReference>
<evidence type="ECO:0000256" key="6">
    <source>
        <dbReference type="ARBA" id="ARBA00022927"/>
    </source>
</evidence>
<accession>A0A3B0X1T2</accession>
<dbReference type="Pfam" id="PF11356">
    <property type="entry name" value="T2SSC"/>
    <property type="match status" value="1"/>
</dbReference>
<dbReference type="Gene3D" id="2.30.30.830">
    <property type="match status" value="1"/>
</dbReference>
<dbReference type="AlphaFoldDB" id="A0A3B0X1T2"/>
<protein>
    <recommendedName>
        <fullName evidence="9">Type II secretion system protein GspC N-terminal domain-containing protein</fullName>
    </recommendedName>
</protein>
<evidence type="ECO:0000259" key="9">
    <source>
        <dbReference type="Pfam" id="PF11356"/>
    </source>
</evidence>
<evidence type="ECO:0000256" key="1">
    <source>
        <dbReference type="ARBA" id="ARBA00004533"/>
    </source>
</evidence>
<dbReference type="InterPro" id="IPR036034">
    <property type="entry name" value="PDZ_sf"/>
</dbReference>
<keyword evidence="2" id="KW-0813">Transport</keyword>
<dbReference type="SUPFAM" id="SSF50156">
    <property type="entry name" value="PDZ domain-like"/>
    <property type="match status" value="1"/>
</dbReference>
<feature type="domain" description="Type II secretion system protein GspC N-terminal" evidence="9">
    <location>
        <begin position="26"/>
        <end position="157"/>
    </location>
</feature>
<evidence type="ECO:0000256" key="3">
    <source>
        <dbReference type="ARBA" id="ARBA00022475"/>
    </source>
</evidence>
<proteinExistence type="predicted"/>
<evidence type="ECO:0000256" key="4">
    <source>
        <dbReference type="ARBA" id="ARBA00022519"/>
    </source>
</evidence>
<keyword evidence="3" id="KW-1003">Cell membrane</keyword>
<dbReference type="GO" id="GO:0005886">
    <property type="term" value="C:plasma membrane"/>
    <property type="evidence" value="ECO:0007669"/>
    <property type="project" value="UniProtKB-SubCell"/>
</dbReference>
<name>A0A3B0X1T2_9ZZZZ</name>
<gene>
    <name evidence="10" type="ORF">MNBD_GAMMA04-747</name>
</gene>
<keyword evidence="4" id="KW-0997">Cell inner membrane</keyword>
<organism evidence="10">
    <name type="scientific">hydrothermal vent metagenome</name>
    <dbReference type="NCBI Taxonomy" id="652676"/>
    <lineage>
        <taxon>unclassified sequences</taxon>
        <taxon>metagenomes</taxon>
        <taxon>ecological metagenomes</taxon>
    </lineage>
</organism>
<evidence type="ECO:0000313" key="10">
    <source>
        <dbReference type="EMBL" id="VAW49784.1"/>
    </source>
</evidence>
<keyword evidence="8" id="KW-0472">Membrane</keyword>
<dbReference type="EMBL" id="UOFB01000386">
    <property type="protein sequence ID" value="VAW49784.1"/>
    <property type="molecule type" value="Genomic_DNA"/>
</dbReference>
<reference evidence="10" key="1">
    <citation type="submission" date="2018-06" db="EMBL/GenBank/DDBJ databases">
        <authorList>
            <person name="Zhirakovskaya E."/>
        </authorList>
    </citation>
    <scope>NUCLEOTIDE SEQUENCE</scope>
</reference>
<keyword evidence="5" id="KW-0812">Transmembrane</keyword>
<evidence type="ECO:0000256" key="2">
    <source>
        <dbReference type="ARBA" id="ARBA00022448"/>
    </source>
</evidence>
<sequence>MFMWLSRFDPLFLSHYGARMALVIGVLLLGWLLGSMLSFSLPSPTPLSVPALQQNSLSNSPPPSMRMVSIDLFGHQMVEPSASNLEHTGEVTETNLNLKVLGIVALPDDKGIAIIQSGASTLLVSVGEEIQSRVYLEAVYSDYVVIDHNGVLEKLMMSESNELLESNAFGLNEQEEVNSELNSLKKELKKSPMKIMQYVRFQLINAGKHDARMKLQPKKDSELFNELGLKAGDVLKMVNGRSIAQLTQNPRLWMKVLNEPVLEMEVERKGQVEFLVVELN</sequence>
<dbReference type="Gene3D" id="2.30.42.10">
    <property type="match status" value="1"/>
</dbReference>
<keyword evidence="7" id="KW-1133">Transmembrane helix</keyword>
<evidence type="ECO:0000256" key="8">
    <source>
        <dbReference type="ARBA" id="ARBA00023136"/>
    </source>
</evidence>
<evidence type="ECO:0000256" key="7">
    <source>
        <dbReference type="ARBA" id="ARBA00022989"/>
    </source>
</evidence>
<keyword evidence="6" id="KW-0653">Protein transport</keyword>